<dbReference type="InParanoid" id="A0A067MV41"/>
<evidence type="ECO:0000313" key="1">
    <source>
        <dbReference type="EMBL" id="KDQ15411.1"/>
    </source>
</evidence>
<feature type="non-terminal residue" evidence="1">
    <location>
        <position position="99"/>
    </location>
</feature>
<protein>
    <submittedName>
        <fullName evidence="1">Uncharacterized protein</fullName>
    </submittedName>
</protein>
<name>A0A067MV41_BOTB1</name>
<gene>
    <name evidence="1" type="ORF">BOTBODRAFT_83671</name>
</gene>
<proteinExistence type="predicted"/>
<dbReference type="OrthoDB" id="3366194at2759"/>
<dbReference type="HOGENOM" id="CLU_135745_1_0_1"/>
<keyword evidence="2" id="KW-1185">Reference proteome</keyword>
<dbReference type="AlphaFoldDB" id="A0A067MV41"/>
<dbReference type="EMBL" id="KL198032">
    <property type="protein sequence ID" value="KDQ15411.1"/>
    <property type="molecule type" value="Genomic_DNA"/>
</dbReference>
<sequence>LSSPPPPGPAYYEYRRAQWLAPSSSREVPRRNGILPSSSLARLEAMLGRPGAEEDEELWNEYLYKVHRSLVGGTRLRRSLGLAWAIKILRAGWVRDGTW</sequence>
<organism evidence="1 2">
    <name type="scientific">Botryobasidium botryosum (strain FD-172 SS1)</name>
    <dbReference type="NCBI Taxonomy" id="930990"/>
    <lineage>
        <taxon>Eukaryota</taxon>
        <taxon>Fungi</taxon>
        <taxon>Dikarya</taxon>
        <taxon>Basidiomycota</taxon>
        <taxon>Agaricomycotina</taxon>
        <taxon>Agaricomycetes</taxon>
        <taxon>Cantharellales</taxon>
        <taxon>Botryobasidiaceae</taxon>
        <taxon>Botryobasidium</taxon>
    </lineage>
</organism>
<reference evidence="2" key="1">
    <citation type="journal article" date="2014" name="Proc. Natl. Acad. Sci. U.S.A.">
        <title>Extensive sampling of basidiomycete genomes demonstrates inadequacy of the white-rot/brown-rot paradigm for wood decay fungi.</title>
        <authorList>
            <person name="Riley R."/>
            <person name="Salamov A.A."/>
            <person name="Brown D.W."/>
            <person name="Nagy L.G."/>
            <person name="Floudas D."/>
            <person name="Held B.W."/>
            <person name="Levasseur A."/>
            <person name="Lombard V."/>
            <person name="Morin E."/>
            <person name="Otillar R."/>
            <person name="Lindquist E.A."/>
            <person name="Sun H."/>
            <person name="LaButti K.M."/>
            <person name="Schmutz J."/>
            <person name="Jabbour D."/>
            <person name="Luo H."/>
            <person name="Baker S.E."/>
            <person name="Pisabarro A.G."/>
            <person name="Walton J.D."/>
            <person name="Blanchette R.A."/>
            <person name="Henrissat B."/>
            <person name="Martin F."/>
            <person name="Cullen D."/>
            <person name="Hibbett D.S."/>
            <person name="Grigoriev I.V."/>
        </authorList>
    </citation>
    <scope>NUCLEOTIDE SEQUENCE [LARGE SCALE GENOMIC DNA]</scope>
    <source>
        <strain evidence="2">FD-172 SS1</strain>
    </source>
</reference>
<feature type="non-terminal residue" evidence="1">
    <location>
        <position position="1"/>
    </location>
</feature>
<accession>A0A067MV41</accession>
<evidence type="ECO:0000313" key="2">
    <source>
        <dbReference type="Proteomes" id="UP000027195"/>
    </source>
</evidence>
<dbReference type="Proteomes" id="UP000027195">
    <property type="component" value="Unassembled WGS sequence"/>
</dbReference>